<comment type="function">
    <text evidence="1 10">Controls the rotational direction of flagella during chemotaxis.</text>
</comment>
<evidence type="ECO:0000256" key="3">
    <source>
        <dbReference type="ARBA" id="ARBA00008281"/>
    </source>
</evidence>
<accession>A0A1I1B1S9</accession>
<evidence type="ECO:0000256" key="2">
    <source>
        <dbReference type="ARBA" id="ARBA00004162"/>
    </source>
</evidence>
<gene>
    <name evidence="12" type="ORF">SAMN05421867_1275</name>
</gene>
<keyword evidence="9 10" id="KW-0472">Membrane</keyword>
<keyword evidence="13" id="KW-1185">Reference proteome</keyword>
<comment type="similarity">
    <text evidence="3 10">Belongs to the FliL family.</text>
</comment>
<keyword evidence="8 10" id="KW-1133">Transmembrane helix</keyword>
<evidence type="ECO:0000256" key="4">
    <source>
        <dbReference type="ARBA" id="ARBA00022475"/>
    </source>
</evidence>
<evidence type="ECO:0000256" key="8">
    <source>
        <dbReference type="ARBA" id="ARBA00022989"/>
    </source>
</evidence>
<evidence type="ECO:0000256" key="7">
    <source>
        <dbReference type="ARBA" id="ARBA00022779"/>
    </source>
</evidence>
<protein>
    <recommendedName>
        <fullName evidence="10">Flagellar protein FliL</fullName>
    </recommendedName>
</protein>
<keyword evidence="12" id="KW-0282">Flagellum</keyword>
<keyword evidence="5 10" id="KW-0145">Chemotaxis</keyword>
<dbReference type="InterPro" id="IPR005503">
    <property type="entry name" value="FliL"/>
</dbReference>
<dbReference type="GO" id="GO:0005886">
    <property type="term" value="C:plasma membrane"/>
    <property type="evidence" value="ECO:0007669"/>
    <property type="project" value="UniProtKB-SubCell"/>
</dbReference>
<dbReference type="Pfam" id="PF03748">
    <property type="entry name" value="FliL"/>
    <property type="match status" value="1"/>
</dbReference>
<dbReference type="PANTHER" id="PTHR35091:SF2">
    <property type="entry name" value="FLAGELLAR PROTEIN FLIL"/>
    <property type="match status" value="1"/>
</dbReference>
<evidence type="ECO:0000256" key="10">
    <source>
        <dbReference type="RuleBase" id="RU364125"/>
    </source>
</evidence>
<evidence type="ECO:0000256" key="9">
    <source>
        <dbReference type="ARBA" id="ARBA00023136"/>
    </source>
</evidence>
<feature type="transmembrane region" description="Helical" evidence="10">
    <location>
        <begin position="40"/>
        <end position="60"/>
    </location>
</feature>
<evidence type="ECO:0000256" key="6">
    <source>
        <dbReference type="ARBA" id="ARBA00022692"/>
    </source>
</evidence>
<dbReference type="RefSeq" id="WP_090035307.1">
    <property type="nucleotide sequence ID" value="NZ_BONM01000040.1"/>
</dbReference>
<dbReference type="PANTHER" id="PTHR35091">
    <property type="entry name" value="FLAGELLAR PROTEIN FLIL"/>
    <property type="match status" value="1"/>
</dbReference>
<dbReference type="OrthoDB" id="3537056at2"/>
<keyword evidence="6 10" id="KW-0812">Transmembrane</keyword>
<dbReference type="Proteomes" id="UP000199012">
    <property type="component" value="Unassembled WGS sequence"/>
</dbReference>
<dbReference type="GO" id="GO:0009425">
    <property type="term" value="C:bacterial-type flagellum basal body"/>
    <property type="evidence" value="ECO:0007669"/>
    <property type="project" value="InterPro"/>
</dbReference>
<reference evidence="12 13" key="1">
    <citation type="submission" date="2016-10" db="EMBL/GenBank/DDBJ databases">
        <authorList>
            <person name="de Groot N.N."/>
        </authorList>
    </citation>
    <scope>NUCLEOTIDE SEQUENCE [LARGE SCALE GENOMIC DNA]</scope>
    <source>
        <strain evidence="12 13">CGMCC 4.6945</strain>
    </source>
</reference>
<keyword evidence="7 10" id="KW-0283">Flagellar rotation</keyword>
<dbReference type="AlphaFoldDB" id="A0A1I1B1S9"/>
<keyword evidence="4 10" id="KW-1003">Cell membrane</keyword>
<organism evidence="12 13">
    <name type="scientific">Cellulomonas marina</name>
    <dbReference type="NCBI Taxonomy" id="988821"/>
    <lineage>
        <taxon>Bacteria</taxon>
        <taxon>Bacillati</taxon>
        <taxon>Actinomycetota</taxon>
        <taxon>Actinomycetes</taxon>
        <taxon>Micrococcales</taxon>
        <taxon>Cellulomonadaceae</taxon>
        <taxon>Cellulomonas</taxon>
    </lineage>
</organism>
<evidence type="ECO:0000256" key="11">
    <source>
        <dbReference type="SAM" id="MobiDB-lite"/>
    </source>
</evidence>
<sequence length="177" mass="18398">MPTEQRIVSDKKIGGGKIGGGGAAPAEEAEAPAKKGKKKLLLLVVIGAVLGLAAGAYFFLFAPSGEEGAEGEAAAEVVEEPVELGEVLTVEPISINLAEGHYLRLGLALQLTATAVEPLPDPSVALDKAIALYSGRPMAEVNDGAKREELKAELTRQLAETYPDAIAAVYLTTYVTQ</sequence>
<evidence type="ECO:0000313" key="13">
    <source>
        <dbReference type="Proteomes" id="UP000199012"/>
    </source>
</evidence>
<comment type="subcellular location">
    <subcellularLocation>
        <location evidence="2">Cell membrane</location>
        <topology evidence="2">Single-pass membrane protein</topology>
    </subcellularLocation>
</comment>
<evidence type="ECO:0000256" key="5">
    <source>
        <dbReference type="ARBA" id="ARBA00022500"/>
    </source>
</evidence>
<dbReference type="GO" id="GO:0071978">
    <property type="term" value="P:bacterial-type flagellum-dependent swarming motility"/>
    <property type="evidence" value="ECO:0007669"/>
    <property type="project" value="TreeGrafter"/>
</dbReference>
<dbReference type="EMBL" id="FOKA01000027">
    <property type="protein sequence ID" value="SFB42493.1"/>
    <property type="molecule type" value="Genomic_DNA"/>
</dbReference>
<keyword evidence="12" id="KW-0969">Cilium</keyword>
<dbReference type="GO" id="GO:0006935">
    <property type="term" value="P:chemotaxis"/>
    <property type="evidence" value="ECO:0007669"/>
    <property type="project" value="UniProtKB-KW"/>
</dbReference>
<evidence type="ECO:0000256" key="1">
    <source>
        <dbReference type="ARBA" id="ARBA00002254"/>
    </source>
</evidence>
<proteinExistence type="inferred from homology"/>
<keyword evidence="12" id="KW-0966">Cell projection</keyword>
<name>A0A1I1B1S9_9CELL</name>
<evidence type="ECO:0000313" key="12">
    <source>
        <dbReference type="EMBL" id="SFB42493.1"/>
    </source>
</evidence>
<dbReference type="STRING" id="988821.SAMN05421867_1275"/>
<feature type="region of interest" description="Disordered" evidence="11">
    <location>
        <begin position="1"/>
        <end position="30"/>
    </location>
</feature>